<feature type="domain" description="Thioredoxin-like fold" evidence="2">
    <location>
        <begin position="17"/>
        <end position="180"/>
    </location>
</feature>
<dbReference type="PANTHER" id="PTHR13887">
    <property type="entry name" value="GLUTATHIONE S-TRANSFERASE KAPPA"/>
    <property type="match status" value="1"/>
</dbReference>
<gene>
    <name evidence="3" type="ORF">DO97_00955</name>
</gene>
<organism evidence="3 4">
    <name type="scientific">Neosynechococcus sphagnicola sy1</name>
    <dbReference type="NCBI Taxonomy" id="1497020"/>
    <lineage>
        <taxon>Bacteria</taxon>
        <taxon>Bacillati</taxon>
        <taxon>Cyanobacteriota</taxon>
        <taxon>Cyanophyceae</taxon>
        <taxon>Neosynechococcales</taxon>
        <taxon>Neosynechococcaceae</taxon>
        <taxon>Neosynechococcus</taxon>
    </lineage>
</organism>
<dbReference type="AlphaFoldDB" id="A0A098TLX8"/>
<evidence type="ECO:0000259" key="2">
    <source>
        <dbReference type="Pfam" id="PF13462"/>
    </source>
</evidence>
<dbReference type="PANTHER" id="PTHR13887:SF55">
    <property type="entry name" value="SLR0313 PROTEIN"/>
    <property type="match status" value="1"/>
</dbReference>
<dbReference type="RefSeq" id="WP_036531759.1">
    <property type="nucleotide sequence ID" value="NZ_JJML01000011.1"/>
</dbReference>
<evidence type="ECO:0000313" key="3">
    <source>
        <dbReference type="EMBL" id="KGF73266.1"/>
    </source>
</evidence>
<comment type="similarity">
    <text evidence="1">Belongs to the thioredoxin family. DsbA subfamily.</text>
</comment>
<dbReference type="Proteomes" id="UP000030170">
    <property type="component" value="Unassembled WGS sequence"/>
</dbReference>
<evidence type="ECO:0000256" key="1">
    <source>
        <dbReference type="ARBA" id="ARBA00005791"/>
    </source>
</evidence>
<dbReference type="Pfam" id="PF13462">
    <property type="entry name" value="Thioredoxin_4"/>
    <property type="match status" value="1"/>
</dbReference>
<reference evidence="3 4" key="1">
    <citation type="journal article" date="2014" name="Mol. Ecol.">
        <title>Evolution of Synechococcus.</title>
        <authorList>
            <person name="Dvorak P."/>
            <person name="Casamatta D."/>
            <person name="Hasler P."/>
            <person name="Poulickova A."/>
            <person name="Ondrej V."/>
            <person name="Sanges R."/>
        </authorList>
    </citation>
    <scope>NUCLEOTIDE SEQUENCE [LARGE SCALE GENOMIC DNA]</scope>
    <source>
        <strain evidence="3 4">CAUP A 1101</strain>
    </source>
</reference>
<dbReference type="OrthoDB" id="117402at2"/>
<evidence type="ECO:0000313" key="4">
    <source>
        <dbReference type="Proteomes" id="UP000030170"/>
    </source>
</evidence>
<name>A0A098TLX8_9CYAN</name>
<accession>A0A098TLX8</accession>
<dbReference type="SUPFAM" id="SSF52833">
    <property type="entry name" value="Thioredoxin-like"/>
    <property type="match status" value="1"/>
</dbReference>
<comment type="caution">
    <text evidence="3">The sequence shown here is derived from an EMBL/GenBank/DDBJ whole genome shotgun (WGS) entry which is preliminary data.</text>
</comment>
<dbReference type="Gene3D" id="3.40.30.10">
    <property type="entry name" value="Glutaredoxin"/>
    <property type="match status" value="1"/>
</dbReference>
<protein>
    <submittedName>
        <fullName evidence="3">DSBA oxidoreductase</fullName>
    </submittedName>
</protein>
<dbReference type="STRING" id="1497020.DO97_00955"/>
<proteinExistence type="inferred from homology"/>
<keyword evidence="4" id="KW-1185">Reference proteome</keyword>
<dbReference type="InterPro" id="IPR036249">
    <property type="entry name" value="Thioredoxin-like_sf"/>
</dbReference>
<sequence length="185" mass="20608">MSQDRGCSSLSVPPSTQDHIKGVLNAAIVLVMYGDYQSSQCADGYRLLRAIQQQLSVSFGANYSCLIFRHFPQRQIHPQAQHAAEAAEAAAVQGQFWQMHDLLFIRSQELGNGYLVEYANHLGLDISQFLQDLAKQVHIDRINQDIEGGLHSGVTDAPTLFINGIRYRDRWNINHLMAAITAASN</sequence>
<dbReference type="EMBL" id="JJML01000011">
    <property type="protein sequence ID" value="KGF73266.1"/>
    <property type="molecule type" value="Genomic_DNA"/>
</dbReference>
<dbReference type="InterPro" id="IPR012336">
    <property type="entry name" value="Thioredoxin-like_fold"/>
</dbReference>